<evidence type="ECO:0000313" key="2">
    <source>
        <dbReference type="EMBL" id="MCS2792537.1"/>
    </source>
</evidence>
<gene>
    <name evidence="2" type="ORF">NXW97_11045</name>
</gene>
<dbReference type="EMBL" id="JANUTS010000001">
    <property type="protein sequence ID" value="MCS2792537.1"/>
    <property type="molecule type" value="Genomic_DNA"/>
</dbReference>
<dbReference type="Proteomes" id="UP001204548">
    <property type="component" value="Unassembled WGS sequence"/>
</dbReference>
<sequence>MKSVLFSVIILLSLSFQSCRDNFSVPTPASRNYQQDAAVLNEFVDINKTTHEYYINSNKRNSVLSYITNADVEELNSVNSLNLSIFKESLNQINSCSGQLAASHGVDYIVMITENEIYISQIKNDSPIELKKKQSDNGRYSSTVASLDVTDHKENYYINKGNHIETSIELNPQSYKNAGWAFYVTCHLRSNDNKETARILFCGIGYHINPCFEWSTTQGDYAEWNFETTSLNAPRIANFKFLR</sequence>
<evidence type="ECO:0000313" key="3">
    <source>
        <dbReference type="Proteomes" id="UP001204548"/>
    </source>
</evidence>
<feature type="chain" id="PRO_5043330487" description="Lipoprotein" evidence="1">
    <location>
        <begin position="21"/>
        <end position="243"/>
    </location>
</feature>
<protein>
    <recommendedName>
        <fullName evidence="4">Lipoprotein</fullName>
    </recommendedName>
</protein>
<name>A0AAW5NVA1_9BACE</name>
<dbReference type="PROSITE" id="PS51257">
    <property type="entry name" value="PROKAR_LIPOPROTEIN"/>
    <property type="match status" value="1"/>
</dbReference>
<reference evidence="2" key="1">
    <citation type="submission" date="2022-08" db="EMBL/GenBank/DDBJ databases">
        <title>Genome Sequencing of Bacteroides fragilis Group Isolates with Nanopore Technology.</title>
        <authorList>
            <person name="Tisza M.J."/>
            <person name="Smith D."/>
            <person name="Dekker J.P."/>
        </authorList>
    </citation>
    <scope>NUCLEOTIDE SEQUENCE</scope>
    <source>
        <strain evidence="2">BFG-351</strain>
    </source>
</reference>
<comment type="caution">
    <text evidence="2">The sequence shown here is derived from an EMBL/GenBank/DDBJ whole genome shotgun (WGS) entry which is preliminary data.</text>
</comment>
<feature type="signal peptide" evidence="1">
    <location>
        <begin position="1"/>
        <end position="20"/>
    </location>
</feature>
<accession>A0AAW5NVA1</accession>
<evidence type="ECO:0000256" key="1">
    <source>
        <dbReference type="SAM" id="SignalP"/>
    </source>
</evidence>
<dbReference type="RefSeq" id="WP_010537229.1">
    <property type="nucleotide sequence ID" value="NZ_CAJTBQ010000035.1"/>
</dbReference>
<organism evidence="2 3">
    <name type="scientific">Bacteroides faecis</name>
    <dbReference type="NCBI Taxonomy" id="674529"/>
    <lineage>
        <taxon>Bacteria</taxon>
        <taxon>Pseudomonadati</taxon>
        <taxon>Bacteroidota</taxon>
        <taxon>Bacteroidia</taxon>
        <taxon>Bacteroidales</taxon>
        <taxon>Bacteroidaceae</taxon>
        <taxon>Bacteroides</taxon>
    </lineage>
</organism>
<evidence type="ECO:0008006" key="4">
    <source>
        <dbReference type="Google" id="ProtNLM"/>
    </source>
</evidence>
<keyword evidence="1" id="KW-0732">Signal</keyword>
<proteinExistence type="predicted"/>
<dbReference type="AlphaFoldDB" id="A0AAW5NVA1"/>